<protein>
    <submittedName>
        <fullName evidence="7">Biotin-dependent carboxylase-like uncharacterized protein</fullName>
    </submittedName>
</protein>
<feature type="region of interest" description="Disordered" evidence="4">
    <location>
        <begin position="94"/>
        <end position="123"/>
    </location>
</feature>
<keyword evidence="1" id="KW-0547">Nucleotide-binding</keyword>
<keyword evidence="3" id="KW-0067">ATP-binding</keyword>
<evidence type="ECO:0000259" key="5">
    <source>
        <dbReference type="SMART" id="SM00796"/>
    </source>
</evidence>
<dbReference type="EMBL" id="JACHIB010000005">
    <property type="protein sequence ID" value="MBB6083048.1"/>
    <property type="molecule type" value="Genomic_DNA"/>
</dbReference>
<dbReference type="NCBIfam" id="TIGR00724">
    <property type="entry name" value="urea_amlyse_rel"/>
    <property type="match status" value="1"/>
</dbReference>
<feature type="domain" description="Carboxyltransferase" evidence="5">
    <location>
        <begin position="4"/>
        <end position="241"/>
    </location>
</feature>
<evidence type="ECO:0000256" key="4">
    <source>
        <dbReference type="SAM" id="MobiDB-lite"/>
    </source>
</evidence>
<dbReference type="SUPFAM" id="SSF160467">
    <property type="entry name" value="PH0987 N-terminal domain-like"/>
    <property type="match status" value="1"/>
</dbReference>
<dbReference type="SMART" id="SM00797">
    <property type="entry name" value="AHS2"/>
    <property type="match status" value="1"/>
</dbReference>
<sequence length="670" mass="66818">MTALRCLPAGDGAVLAELGSLAETLALFQALGARPAGVEDVIPAARTLLVPFDPAVLSARAVAAWLRRAASAVAAGSAGGLVTAGGVSGSPGAGLAKGPSGLPHAGPAAGGDPSGPSAGGLAAGAGRRVEIPVRYAGEDLEEVAGLLGLTRAELIERHTGTDYLAAFAGFAPGFVYLAGGDPCFHGVPRRAAPRVRVPAGSVAVAGDFSAVYPSDSPGGWQLLGATPWRMWDMDRAEPALVQPGFRVRFRDLDAPGAVWSLPASSGSAGAAALAALAGSAAAAAAAAPAPSREAADAPGPSTLPGLSKSSGLVDSSDPSAASAPVSALAAASAAAAEPAAACEVLDAGLQTLVQDEGRPGLTRLGVSRSGALDRGAMRRANRLVDNPPGLPVLEHALGGLRLVCRGRAVVAVTGATAPVVATSASGMRLPAAAGHPIELREGDELRIGRVRAGVRCYVAVRGGWAVRPVLGSCATDILAGLGPAPLRRGDRIPIGRLVPNRGGALDAPGGDAGDAADAPEASGAAAAPHAPHAPDAPEAPEAPEAAPPRAGERVFLDVIPGPRDDWFEAGALHRLLSQDWIVTPQSNRVGMRLAGAEPLVRSRAGELPSEGTVAGALQVPPSGQPVLFLADHPLTGGYPVIAVVPVGQLDRLAQVPVGAVLRFRRAPRPL</sequence>
<name>A0A7W9TLR3_CASDE</name>
<dbReference type="PANTHER" id="PTHR43309:SF3">
    <property type="entry name" value="5-OXOPROLINASE SUBUNIT C"/>
    <property type="match status" value="1"/>
</dbReference>
<accession>A0A7W9TLR3</accession>
<dbReference type="Gene3D" id="3.30.1360.40">
    <property type="match status" value="1"/>
</dbReference>
<dbReference type="InterPro" id="IPR052708">
    <property type="entry name" value="PxpC"/>
</dbReference>
<gene>
    <name evidence="7" type="ORF">HNR28_001083</name>
</gene>
<dbReference type="Pfam" id="PF02626">
    <property type="entry name" value="CT_A_B"/>
    <property type="match status" value="1"/>
</dbReference>
<evidence type="ECO:0000259" key="6">
    <source>
        <dbReference type="SMART" id="SM00797"/>
    </source>
</evidence>
<feature type="domain" description="Carboxyltransferase" evidence="6">
    <location>
        <begin position="363"/>
        <end position="670"/>
    </location>
</feature>
<proteinExistence type="predicted"/>
<dbReference type="PANTHER" id="PTHR43309">
    <property type="entry name" value="5-OXOPROLINASE SUBUNIT C"/>
    <property type="match status" value="1"/>
</dbReference>
<evidence type="ECO:0000256" key="1">
    <source>
        <dbReference type="ARBA" id="ARBA00022741"/>
    </source>
</evidence>
<dbReference type="InterPro" id="IPR003833">
    <property type="entry name" value="CT_C_D"/>
</dbReference>
<dbReference type="Gene3D" id="2.40.100.10">
    <property type="entry name" value="Cyclophilin-like"/>
    <property type="match status" value="2"/>
</dbReference>
<dbReference type="SMART" id="SM00796">
    <property type="entry name" value="AHS1"/>
    <property type="match status" value="1"/>
</dbReference>
<evidence type="ECO:0000313" key="7">
    <source>
        <dbReference type="EMBL" id="MBB6083048.1"/>
    </source>
</evidence>
<dbReference type="InterPro" id="IPR029000">
    <property type="entry name" value="Cyclophilin-like_dom_sf"/>
</dbReference>
<organism evidence="7 8">
    <name type="scientific">Castellaniella defragrans</name>
    <name type="common">Alcaligenes defragrans</name>
    <dbReference type="NCBI Taxonomy" id="75697"/>
    <lineage>
        <taxon>Bacteria</taxon>
        <taxon>Pseudomonadati</taxon>
        <taxon>Pseudomonadota</taxon>
        <taxon>Betaproteobacteria</taxon>
        <taxon>Burkholderiales</taxon>
        <taxon>Alcaligenaceae</taxon>
        <taxon>Castellaniella</taxon>
    </lineage>
</organism>
<dbReference type="AlphaFoldDB" id="A0A7W9TLR3"/>
<dbReference type="InterPro" id="IPR003778">
    <property type="entry name" value="CT_A_B"/>
</dbReference>
<dbReference type="Proteomes" id="UP000541136">
    <property type="component" value="Unassembled WGS sequence"/>
</dbReference>
<feature type="compositionally biased region" description="Low complexity" evidence="4">
    <location>
        <begin position="98"/>
        <end position="107"/>
    </location>
</feature>
<feature type="region of interest" description="Disordered" evidence="4">
    <location>
        <begin position="291"/>
        <end position="317"/>
    </location>
</feature>
<reference evidence="7 8" key="1">
    <citation type="submission" date="2020-08" db="EMBL/GenBank/DDBJ databases">
        <title>Genomic Encyclopedia of Type Strains, Phase IV (KMG-IV): sequencing the most valuable type-strain genomes for metagenomic binning, comparative biology and taxonomic classification.</title>
        <authorList>
            <person name="Goeker M."/>
        </authorList>
    </citation>
    <scope>NUCLEOTIDE SEQUENCE [LARGE SCALE GENOMIC DNA]</scope>
    <source>
        <strain evidence="7 8">DSM 12141</strain>
    </source>
</reference>
<feature type="region of interest" description="Disordered" evidence="4">
    <location>
        <begin position="503"/>
        <end position="547"/>
    </location>
</feature>
<dbReference type="Pfam" id="PF02682">
    <property type="entry name" value="CT_C_D"/>
    <property type="match status" value="2"/>
</dbReference>
<evidence type="ECO:0000256" key="3">
    <source>
        <dbReference type="ARBA" id="ARBA00022840"/>
    </source>
</evidence>
<dbReference type="GO" id="GO:0005524">
    <property type="term" value="F:ATP binding"/>
    <property type="evidence" value="ECO:0007669"/>
    <property type="project" value="UniProtKB-KW"/>
</dbReference>
<keyword evidence="2" id="KW-0378">Hydrolase</keyword>
<evidence type="ECO:0000256" key="2">
    <source>
        <dbReference type="ARBA" id="ARBA00022801"/>
    </source>
</evidence>
<dbReference type="RefSeq" id="WP_184142564.1">
    <property type="nucleotide sequence ID" value="NZ_JACHIB010000005.1"/>
</dbReference>
<feature type="compositionally biased region" description="Low complexity" evidence="4">
    <location>
        <begin position="503"/>
        <end position="530"/>
    </location>
</feature>
<dbReference type="GO" id="GO:0016787">
    <property type="term" value="F:hydrolase activity"/>
    <property type="evidence" value="ECO:0007669"/>
    <property type="project" value="UniProtKB-KW"/>
</dbReference>
<feature type="compositionally biased region" description="Gly residues" evidence="4">
    <location>
        <begin position="108"/>
        <end position="123"/>
    </location>
</feature>
<evidence type="ECO:0000313" key="8">
    <source>
        <dbReference type="Proteomes" id="UP000541136"/>
    </source>
</evidence>
<dbReference type="SUPFAM" id="SSF50891">
    <property type="entry name" value="Cyclophilin-like"/>
    <property type="match status" value="2"/>
</dbReference>
<comment type="caution">
    <text evidence="7">The sequence shown here is derived from an EMBL/GenBank/DDBJ whole genome shotgun (WGS) entry which is preliminary data.</text>
</comment>